<keyword evidence="2" id="KW-0378">Hydrolase</keyword>
<dbReference type="PANTHER" id="PTHR43283:SF7">
    <property type="entry name" value="BETA-LACTAMASE-RELATED DOMAIN-CONTAINING PROTEIN"/>
    <property type="match status" value="1"/>
</dbReference>
<dbReference type="RefSeq" id="WP_182172773.1">
    <property type="nucleotide sequence ID" value="NZ_JACFXU010000014.1"/>
</dbReference>
<feature type="domain" description="Beta-lactamase-related" evidence="1">
    <location>
        <begin position="143"/>
        <end position="423"/>
    </location>
</feature>
<sequence>MLRKMILLLVVGLLPLGYFLLLRPVLEIATGYTAKQYCSGLQISAMPQEFIWQYDIAPRMAALGPLRRWLKAGVEIAPNSVSSRLLGVQSKAVYRPALGCTLNIAEAEHTAAGLELAPHSPAPAPALLVEPASSALEQVLAQAFAEPAEGGRNTLAVLVAQRGQLLAERYRAPVTAATPLQGWSMNKSLLATWVGMQHDRGHLSLETPVAPVLAQQGGEHLASNLAAELNLGHLLHMESGLDFQESYRPGDDATQMLYRSRAAWAVAPAKGQAAAPGELFNYSSGDSNVAALLWQQSLGERPYQDWLREEFQQVLGLAVLVAEPDASAVEVASSYTYMLARDWLRVGQLWLDAWHGRSDLLSQDWQRSAVQPRRASSDGSYGRSFWLNTQGVTFPNLPATVFYASGNAGQALVVMPEQEIVVLRLGLSASAADTGLSQLLEGVVEALGNSAASPAPR</sequence>
<gene>
    <name evidence="2" type="ORF">H2508_10205</name>
</gene>
<dbReference type="InterPro" id="IPR001466">
    <property type="entry name" value="Beta-lactam-related"/>
</dbReference>
<proteinExistence type="predicted"/>
<dbReference type="InterPro" id="IPR012338">
    <property type="entry name" value="Beta-lactam/transpept-like"/>
</dbReference>
<comment type="caution">
    <text evidence="2">The sequence shown here is derived from an EMBL/GenBank/DDBJ whole genome shotgun (WGS) entry which is preliminary data.</text>
</comment>
<dbReference type="SUPFAM" id="SSF56601">
    <property type="entry name" value="beta-lactamase/transpeptidase-like"/>
    <property type="match status" value="1"/>
</dbReference>
<dbReference type="Gene3D" id="3.40.710.10">
    <property type="entry name" value="DD-peptidase/beta-lactamase superfamily"/>
    <property type="match status" value="1"/>
</dbReference>
<protein>
    <submittedName>
        <fullName evidence="2">Serine hydrolase</fullName>
    </submittedName>
</protein>
<evidence type="ECO:0000313" key="2">
    <source>
        <dbReference type="EMBL" id="MBA6413480.1"/>
    </source>
</evidence>
<dbReference type="InterPro" id="IPR050789">
    <property type="entry name" value="Diverse_Enzym_Activities"/>
</dbReference>
<dbReference type="AlphaFoldDB" id="A0A7W2YJT1"/>
<name>A0A7W2YJT1_9GAMM</name>
<keyword evidence="3" id="KW-1185">Reference proteome</keyword>
<evidence type="ECO:0000313" key="3">
    <source>
        <dbReference type="Proteomes" id="UP000539350"/>
    </source>
</evidence>
<dbReference type="EMBL" id="JACFXU010000014">
    <property type="protein sequence ID" value="MBA6413480.1"/>
    <property type="molecule type" value="Genomic_DNA"/>
</dbReference>
<organism evidence="2 3">
    <name type="scientific">Sediminihaliea albiluteola</name>
    <dbReference type="NCBI Taxonomy" id="2758564"/>
    <lineage>
        <taxon>Bacteria</taxon>
        <taxon>Pseudomonadati</taxon>
        <taxon>Pseudomonadota</taxon>
        <taxon>Gammaproteobacteria</taxon>
        <taxon>Cellvibrionales</taxon>
        <taxon>Halieaceae</taxon>
        <taxon>Sediminihaliea</taxon>
    </lineage>
</organism>
<dbReference type="GO" id="GO:0016787">
    <property type="term" value="F:hydrolase activity"/>
    <property type="evidence" value="ECO:0007669"/>
    <property type="project" value="UniProtKB-KW"/>
</dbReference>
<dbReference type="Proteomes" id="UP000539350">
    <property type="component" value="Unassembled WGS sequence"/>
</dbReference>
<evidence type="ECO:0000259" key="1">
    <source>
        <dbReference type="Pfam" id="PF00144"/>
    </source>
</evidence>
<dbReference type="Pfam" id="PF00144">
    <property type="entry name" value="Beta-lactamase"/>
    <property type="match status" value="1"/>
</dbReference>
<reference evidence="2 3" key="1">
    <citation type="submission" date="2020-07" db="EMBL/GenBank/DDBJ databases">
        <title>Halieaceae bacterium, F7430, whole genome shotgun sequencing project.</title>
        <authorList>
            <person name="Jiang S."/>
            <person name="Liu Z.W."/>
            <person name="Du Z.J."/>
        </authorList>
    </citation>
    <scope>NUCLEOTIDE SEQUENCE [LARGE SCALE GENOMIC DNA]</scope>
    <source>
        <strain evidence="2 3">F7430</strain>
    </source>
</reference>
<dbReference type="PANTHER" id="PTHR43283">
    <property type="entry name" value="BETA-LACTAMASE-RELATED"/>
    <property type="match status" value="1"/>
</dbReference>
<accession>A0A7W2YJT1</accession>